<evidence type="ECO:0000256" key="3">
    <source>
        <dbReference type="SAM" id="Phobius"/>
    </source>
</evidence>
<evidence type="ECO:0000313" key="6">
    <source>
        <dbReference type="EMBL" id="AKQ33760.1"/>
    </source>
</evidence>
<feature type="domain" description="p-hydroxybenzoic acid efflux pump subunit AaeA-like beta-barrel" evidence="5">
    <location>
        <begin position="236"/>
        <end position="325"/>
    </location>
</feature>
<keyword evidence="3" id="KW-0472">Membrane</keyword>
<dbReference type="InterPro" id="IPR050739">
    <property type="entry name" value="MFP"/>
</dbReference>
<dbReference type="Gene3D" id="2.40.50.100">
    <property type="match status" value="1"/>
</dbReference>
<feature type="transmembrane region" description="Helical" evidence="3">
    <location>
        <begin position="5"/>
        <end position="26"/>
    </location>
</feature>
<proteinExistence type="inferred from homology"/>
<dbReference type="Pfam" id="PF25917">
    <property type="entry name" value="BSH_RND"/>
    <property type="match status" value="1"/>
</dbReference>
<evidence type="ECO:0000313" key="7">
    <source>
        <dbReference type="Proteomes" id="UP000063965"/>
    </source>
</evidence>
<keyword evidence="7" id="KW-1185">Reference proteome</keyword>
<dbReference type="PANTHER" id="PTHR30386">
    <property type="entry name" value="MEMBRANE FUSION SUBUNIT OF EMRAB-TOLC MULTIDRUG EFFLUX PUMP"/>
    <property type="match status" value="1"/>
</dbReference>
<evidence type="ECO:0000259" key="4">
    <source>
        <dbReference type="Pfam" id="PF25917"/>
    </source>
</evidence>
<dbReference type="Pfam" id="PF25963">
    <property type="entry name" value="Beta-barrel_AAEA"/>
    <property type="match status" value="1"/>
</dbReference>
<dbReference type="InterPro" id="IPR058634">
    <property type="entry name" value="AaeA-lik-b-barrel"/>
</dbReference>
<keyword evidence="3" id="KW-1133">Transmembrane helix</keyword>
<evidence type="ECO:0000256" key="2">
    <source>
        <dbReference type="SAM" id="Coils"/>
    </source>
</evidence>
<dbReference type="Gene3D" id="1.10.287.470">
    <property type="entry name" value="Helix hairpin bin"/>
    <property type="match status" value="1"/>
</dbReference>
<dbReference type="EMBL" id="CP011126">
    <property type="protein sequence ID" value="AKQ33760.1"/>
    <property type="molecule type" value="Genomic_DNA"/>
</dbReference>
<dbReference type="SUPFAM" id="SSF111369">
    <property type="entry name" value="HlyD-like secretion proteins"/>
    <property type="match status" value="2"/>
</dbReference>
<dbReference type="PANTHER" id="PTHR30386:SF24">
    <property type="entry name" value="MULTIDRUG RESISTANCE EFFLUX PUMP"/>
    <property type="match status" value="1"/>
</dbReference>
<protein>
    <submittedName>
        <fullName evidence="6">Multidrug resistance protein A</fullName>
    </submittedName>
</protein>
<dbReference type="InterPro" id="IPR058625">
    <property type="entry name" value="MdtA-like_BSH"/>
</dbReference>
<sequence>MIKKIIKVVLPFSLIAILLISGYFYWRHEKRYPSTDDAYIQGNVINIAPKISGTIAKVYVRNHQHVQKNQPLFDIDPAPFTIELIKSSAQLDETKQKIQAADMAVQSAKAVVAERKAELIHARLVTHRILALMKKQFVSRADGDLAIKNLDVAKAALTAAKNQLQELIEKRGEIDDKNAQLRLAKAAIKKSRLDLEYTHVVAPADGFIANFNLRRGDNVNSYQVLFALIEDKVWWATANFKETQLENIRSGQSATIKIDMYPDQVFLGHVASISEDSGTSFSLLPPENTSGNWVKVTQRFPVKIIITDRKPNYPLRLGASSTVTIDTTAVH</sequence>
<keyword evidence="3" id="KW-0812">Transmembrane</keyword>
<evidence type="ECO:0000259" key="5">
    <source>
        <dbReference type="Pfam" id="PF25963"/>
    </source>
</evidence>
<dbReference type="RefSeq" id="WP_048875398.1">
    <property type="nucleotide sequence ID" value="NZ_CP011126.1"/>
</dbReference>
<comment type="similarity">
    <text evidence="1">Belongs to the membrane fusion protein (MFP) (TC 8.A.1) family.</text>
</comment>
<dbReference type="Proteomes" id="UP000063965">
    <property type="component" value="Chromosome"/>
</dbReference>
<accession>A0ABM5UUU3</accession>
<gene>
    <name evidence="6" type="ORF">CleRT_10970</name>
</gene>
<organism evidence="6 7">
    <name type="scientific">Candidatus Coxiella mudrowiae</name>
    <dbReference type="NCBI Taxonomy" id="2054173"/>
    <lineage>
        <taxon>Bacteria</taxon>
        <taxon>Pseudomonadati</taxon>
        <taxon>Pseudomonadota</taxon>
        <taxon>Gammaproteobacteria</taxon>
        <taxon>Legionellales</taxon>
        <taxon>Coxiellaceae</taxon>
        <taxon>Coxiella</taxon>
    </lineage>
</organism>
<name>A0ABM5UUU3_9COXI</name>
<keyword evidence="2" id="KW-0175">Coiled coil</keyword>
<evidence type="ECO:0000256" key="1">
    <source>
        <dbReference type="ARBA" id="ARBA00009477"/>
    </source>
</evidence>
<feature type="domain" description="Multidrug resistance protein MdtA-like barrel-sandwich hybrid" evidence="4">
    <location>
        <begin position="43"/>
        <end position="227"/>
    </location>
</feature>
<feature type="coiled-coil region" evidence="2">
    <location>
        <begin position="147"/>
        <end position="177"/>
    </location>
</feature>
<reference evidence="6 7" key="1">
    <citation type="journal article" date="2015" name="Genome Biol. Evol.">
        <title>Distinctive Genome Reduction Rates Revealed by Genomic Analyses of Two Coxiella-Like Endosymbionts in Ticks.</title>
        <authorList>
            <person name="Gottlieb Y."/>
            <person name="Lalzar I."/>
            <person name="Klasson L."/>
        </authorList>
    </citation>
    <scope>NUCLEOTIDE SEQUENCE [LARGE SCALE GENOMIC DNA]</scope>
    <source>
        <strain evidence="6 7">CRt</strain>
    </source>
</reference>
<dbReference type="Gene3D" id="2.40.30.170">
    <property type="match status" value="1"/>
</dbReference>